<dbReference type="EMBL" id="VSSQ01028148">
    <property type="protein sequence ID" value="MPM77742.1"/>
    <property type="molecule type" value="Genomic_DNA"/>
</dbReference>
<evidence type="ECO:0000313" key="1">
    <source>
        <dbReference type="EMBL" id="MPM77742.1"/>
    </source>
</evidence>
<gene>
    <name evidence="1" type="ORF">SDC9_124750</name>
</gene>
<reference evidence="1" key="1">
    <citation type="submission" date="2019-08" db="EMBL/GenBank/DDBJ databases">
        <authorList>
            <person name="Kucharzyk K."/>
            <person name="Murdoch R.W."/>
            <person name="Higgins S."/>
            <person name="Loffler F."/>
        </authorList>
    </citation>
    <scope>NUCLEOTIDE SEQUENCE</scope>
</reference>
<proteinExistence type="predicted"/>
<organism evidence="1">
    <name type="scientific">bioreactor metagenome</name>
    <dbReference type="NCBI Taxonomy" id="1076179"/>
    <lineage>
        <taxon>unclassified sequences</taxon>
        <taxon>metagenomes</taxon>
        <taxon>ecological metagenomes</taxon>
    </lineage>
</organism>
<protein>
    <submittedName>
        <fullName evidence="1">Uncharacterized protein</fullName>
    </submittedName>
</protein>
<sequence length="173" mass="19057">MLLCGVVQVVQHRIGYLIGEHLLLTPALIEQLARGLDVPLLHCSRHVQGDPFRMIQSLFIAPLPEGSHLGVDDICRFACCAGVAENRSVLQLVYRVVFDPYAVYIHTVRSEFHKVEPAKDCGVLILLASGQAYVLSLERICQMSGLVARHVEIEPFGNCGYNGHHDRGGTAET</sequence>
<comment type="caution">
    <text evidence="1">The sequence shown here is derived from an EMBL/GenBank/DDBJ whole genome shotgun (WGS) entry which is preliminary data.</text>
</comment>
<name>A0A645CLT6_9ZZZZ</name>
<accession>A0A645CLT6</accession>
<dbReference type="AlphaFoldDB" id="A0A645CLT6"/>